<dbReference type="Pfam" id="PF00186">
    <property type="entry name" value="DHFR_1"/>
    <property type="match status" value="1"/>
</dbReference>
<comment type="caution">
    <text evidence="8">The sequence shown here is derived from an EMBL/GenBank/DDBJ whole genome shotgun (WGS) entry which is preliminary data.</text>
</comment>
<evidence type="ECO:0000256" key="4">
    <source>
        <dbReference type="ARBA" id="ARBA00022563"/>
    </source>
</evidence>
<dbReference type="PANTHER" id="PTHR48069">
    <property type="entry name" value="DIHYDROFOLATE REDUCTASE"/>
    <property type="match status" value="1"/>
</dbReference>
<dbReference type="AlphaFoldDB" id="A0A365YCT0"/>
<dbReference type="CDD" id="cd00209">
    <property type="entry name" value="DHFR"/>
    <property type="match status" value="1"/>
</dbReference>
<dbReference type="PANTHER" id="PTHR48069:SF3">
    <property type="entry name" value="DIHYDROFOLATE REDUCTASE"/>
    <property type="match status" value="1"/>
</dbReference>
<accession>A0A365YCT0</accession>
<proteinExistence type="inferred from homology"/>
<evidence type="ECO:0000259" key="7">
    <source>
        <dbReference type="PROSITE" id="PS51330"/>
    </source>
</evidence>
<dbReference type="GO" id="GO:0005829">
    <property type="term" value="C:cytosol"/>
    <property type="evidence" value="ECO:0007669"/>
    <property type="project" value="TreeGrafter"/>
</dbReference>
<evidence type="ECO:0000313" key="9">
    <source>
        <dbReference type="Proteomes" id="UP000252167"/>
    </source>
</evidence>
<dbReference type="InterPro" id="IPR024072">
    <property type="entry name" value="DHFR-like_dom_sf"/>
</dbReference>
<keyword evidence="4" id="KW-0554">One-carbon metabolism</keyword>
<dbReference type="GO" id="GO:0046654">
    <property type="term" value="P:tetrahydrofolate biosynthetic process"/>
    <property type="evidence" value="ECO:0007669"/>
    <property type="project" value="UniProtKB-UniPathway"/>
</dbReference>
<dbReference type="GO" id="GO:0046452">
    <property type="term" value="P:dihydrofolate metabolic process"/>
    <property type="evidence" value="ECO:0007669"/>
    <property type="project" value="TreeGrafter"/>
</dbReference>
<dbReference type="PRINTS" id="PR00070">
    <property type="entry name" value="DHFR"/>
</dbReference>
<name>A0A365YCT0_9MICC</name>
<sequence>MTPEPRHTADLTPLVGAIWAQADNGIIGNQGTMPWHVPEDLAHFKRITAGHPVIMGRATWESFPPKFRPLPGRSNIVLTTRAESHQALRDAGALPVADLGEALALAKTCEGSREIWIIGGGKVYAQSLQLLDLAVITKLDLEVQGDTRAPQLPEDFALGLSDPGLDGPENQWHKSGTGTRYRFETWIREKD</sequence>
<dbReference type="SUPFAM" id="SSF53597">
    <property type="entry name" value="Dihydrofolate reductase-like"/>
    <property type="match status" value="1"/>
</dbReference>
<keyword evidence="5" id="KW-0521">NADP</keyword>
<dbReference type="RefSeq" id="WP_113607448.1">
    <property type="nucleotide sequence ID" value="NZ_POAF01000005.1"/>
</dbReference>
<keyword evidence="9" id="KW-1185">Reference proteome</keyword>
<dbReference type="GO" id="GO:0004146">
    <property type="term" value="F:dihydrofolate reductase activity"/>
    <property type="evidence" value="ECO:0007669"/>
    <property type="project" value="UniProtKB-EC"/>
</dbReference>
<dbReference type="Proteomes" id="UP000252167">
    <property type="component" value="Unassembled WGS sequence"/>
</dbReference>
<dbReference type="InterPro" id="IPR001796">
    <property type="entry name" value="DHFR_dom"/>
</dbReference>
<protein>
    <recommendedName>
        <fullName evidence="3">dihydrofolate reductase</fullName>
        <ecNumber evidence="3">1.5.1.3</ecNumber>
    </recommendedName>
</protein>
<dbReference type="PROSITE" id="PS51330">
    <property type="entry name" value="DHFR_2"/>
    <property type="match status" value="1"/>
</dbReference>
<evidence type="ECO:0000313" key="8">
    <source>
        <dbReference type="EMBL" id="RBM00515.1"/>
    </source>
</evidence>
<feature type="domain" description="DHFR" evidence="7">
    <location>
        <begin position="14"/>
        <end position="188"/>
    </location>
</feature>
<organism evidence="8 9">
    <name type="scientific">Glutamicibacter soli</name>
    <dbReference type="NCBI Taxonomy" id="453836"/>
    <lineage>
        <taxon>Bacteria</taxon>
        <taxon>Bacillati</taxon>
        <taxon>Actinomycetota</taxon>
        <taxon>Actinomycetes</taxon>
        <taxon>Micrococcales</taxon>
        <taxon>Micrococcaceae</taxon>
        <taxon>Glutamicibacter</taxon>
    </lineage>
</organism>
<dbReference type="EMBL" id="POAF01000005">
    <property type="protein sequence ID" value="RBM00515.1"/>
    <property type="molecule type" value="Genomic_DNA"/>
</dbReference>
<dbReference type="GO" id="GO:0046655">
    <property type="term" value="P:folic acid metabolic process"/>
    <property type="evidence" value="ECO:0007669"/>
    <property type="project" value="TreeGrafter"/>
</dbReference>
<keyword evidence="6" id="KW-0560">Oxidoreductase</keyword>
<comment type="pathway">
    <text evidence="1">Cofactor biosynthesis; tetrahydrofolate biosynthesis; 5,6,7,8-tetrahydrofolate from 7,8-dihydrofolate: step 1/1.</text>
</comment>
<dbReference type="EC" id="1.5.1.3" evidence="3"/>
<dbReference type="GO" id="GO:0006730">
    <property type="term" value="P:one-carbon metabolic process"/>
    <property type="evidence" value="ECO:0007669"/>
    <property type="project" value="UniProtKB-KW"/>
</dbReference>
<dbReference type="GO" id="GO:0050661">
    <property type="term" value="F:NADP binding"/>
    <property type="evidence" value="ECO:0007669"/>
    <property type="project" value="InterPro"/>
</dbReference>
<evidence type="ECO:0000256" key="2">
    <source>
        <dbReference type="ARBA" id="ARBA00009539"/>
    </source>
</evidence>
<gene>
    <name evidence="8" type="ORF">C1H84_11235</name>
</gene>
<dbReference type="Gene3D" id="3.40.430.10">
    <property type="entry name" value="Dihydrofolate Reductase, subunit A"/>
    <property type="match status" value="1"/>
</dbReference>
<evidence type="ECO:0000256" key="1">
    <source>
        <dbReference type="ARBA" id="ARBA00004903"/>
    </source>
</evidence>
<evidence type="ECO:0000256" key="5">
    <source>
        <dbReference type="ARBA" id="ARBA00022857"/>
    </source>
</evidence>
<dbReference type="InterPro" id="IPR012259">
    <property type="entry name" value="DHFR"/>
</dbReference>
<reference evidence="8 9" key="1">
    <citation type="submission" date="2018-01" db="EMBL/GenBank/DDBJ databases">
        <title>Glutamicibacter soli strain NHPC-3 Whole genome sequence and assembly.</title>
        <authorList>
            <person name="Choudhury P."/>
            <person name="Gupta D."/>
            <person name="Sengupta K."/>
            <person name="Jawed A."/>
            <person name="Sultana N."/>
            <person name="Saha P."/>
        </authorList>
    </citation>
    <scope>NUCLEOTIDE SEQUENCE [LARGE SCALE GENOMIC DNA]</scope>
    <source>
        <strain evidence="8 9">NHPC-3</strain>
    </source>
</reference>
<dbReference type="UniPathway" id="UPA00077">
    <property type="reaction ID" value="UER00158"/>
</dbReference>
<evidence type="ECO:0000256" key="3">
    <source>
        <dbReference type="ARBA" id="ARBA00012856"/>
    </source>
</evidence>
<evidence type="ECO:0000256" key="6">
    <source>
        <dbReference type="ARBA" id="ARBA00023002"/>
    </source>
</evidence>
<comment type="similarity">
    <text evidence="2">Belongs to the dihydrofolate reductase family.</text>
</comment>